<dbReference type="EMBL" id="CM041545">
    <property type="protein sequence ID" value="KAI3361940.1"/>
    <property type="molecule type" value="Genomic_DNA"/>
</dbReference>
<accession>A0ACB8W1S5</accession>
<sequence>MMWRIISTGCSLDLEHLMIRCRPYYLPQEFRSVVMTAVYVPPHADNNNKAMDELFGVIDRTETSRPEAAFIVAGDFNSANLRKVLPRYHQHISCPTRGENTLDHVYTPYADTYKETIIVPVPKKTKILCLNDYRPVALTSTIMKCFELSTEDAIALTLHTALSHLDQRDTYVRMLFIDYSSAFNTIVPSKLVTKLRDLGLNSALCDWILNFLTGRPQAVRMGSTKPSTLTLNTGAPQGCVLSPLLYSLFTHD</sequence>
<proteinExistence type="predicted"/>
<dbReference type="Proteomes" id="UP000831701">
    <property type="component" value="Chromosome 15"/>
</dbReference>
<reference evidence="1" key="1">
    <citation type="submission" date="2022-04" db="EMBL/GenBank/DDBJ databases">
        <title>Jade perch genome.</title>
        <authorList>
            <person name="Chao B."/>
        </authorList>
    </citation>
    <scope>NUCLEOTIDE SEQUENCE</scope>
    <source>
        <strain evidence="1">CB-2022</strain>
    </source>
</reference>
<gene>
    <name evidence="1" type="ORF">L3Q82_012284</name>
</gene>
<evidence type="ECO:0000313" key="2">
    <source>
        <dbReference type="Proteomes" id="UP000831701"/>
    </source>
</evidence>
<name>A0ACB8W1S5_9TELE</name>
<keyword evidence="2" id="KW-1185">Reference proteome</keyword>
<organism evidence="1 2">
    <name type="scientific">Scortum barcoo</name>
    <name type="common">barcoo grunter</name>
    <dbReference type="NCBI Taxonomy" id="214431"/>
    <lineage>
        <taxon>Eukaryota</taxon>
        <taxon>Metazoa</taxon>
        <taxon>Chordata</taxon>
        <taxon>Craniata</taxon>
        <taxon>Vertebrata</taxon>
        <taxon>Euteleostomi</taxon>
        <taxon>Actinopterygii</taxon>
        <taxon>Neopterygii</taxon>
        <taxon>Teleostei</taxon>
        <taxon>Neoteleostei</taxon>
        <taxon>Acanthomorphata</taxon>
        <taxon>Eupercaria</taxon>
        <taxon>Centrarchiformes</taxon>
        <taxon>Terapontoidei</taxon>
        <taxon>Terapontidae</taxon>
        <taxon>Scortum</taxon>
    </lineage>
</organism>
<comment type="caution">
    <text evidence="1">The sequence shown here is derived from an EMBL/GenBank/DDBJ whole genome shotgun (WGS) entry which is preliminary data.</text>
</comment>
<protein>
    <submittedName>
        <fullName evidence="1">Uncharacterized protein</fullName>
    </submittedName>
</protein>
<evidence type="ECO:0000313" key="1">
    <source>
        <dbReference type="EMBL" id="KAI3361940.1"/>
    </source>
</evidence>